<evidence type="ECO:0000313" key="2">
    <source>
        <dbReference type="EMBL" id="PPJ54892.1"/>
    </source>
</evidence>
<organism evidence="2 3">
    <name type="scientific">Cercospora berteroae</name>
    <dbReference type="NCBI Taxonomy" id="357750"/>
    <lineage>
        <taxon>Eukaryota</taxon>
        <taxon>Fungi</taxon>
        <taxon>Dikarya</taxon>
        <taxon>Ascomycota</taxon>
        <taxon>Pezizomycotina</taxon>
        <taxon>Dothideomycetes</taxon>
        <taxon>Dothideomycetidae</taxon>
        <taxon>Mycosphaerellales</taxon>
        <taxon>Mycosphaerellaceae</taxon>
        <taxon>Cercospora</taxon>
    </lineage>
</organism>
<dbReference type="EMBL" id="PNEN01000553">
    <property type="protein sequence ID" value="PPJ54892.1"/>
    <property type="molecule type" value="Genomic_DNA"/>
</dbReference>
<protein>
    <submittedName>
        <fullName evidence="2">Uncharacterized protein</fullName>
    </submittedName>
</protein>
<accession>A0A2S6C592</accession>
<name>A0A2S6C592_9PEZI</name>
<dbReference type="Proteomes" id="UP000237631">
    <property type="component" value="Unassembled WGS sequence"/>
</dbReference>
<dbReference type="OrthoDB" id="3636601at2759"/>
<feature type="signal peptide" evidence="1">
    <location>
        <begin position="1"/>
        <end position="24"/>
    </location>
</feature>
<keyword evidence="1" id="KW-0732">Signal</keyword>
<comment type="caution">
    <text evidence="2">The sequence shown here is derived from an EMBL/GenBank/DDBJ whole genome shotgun (WGS) entry which is preliminary data.</text>
</comment>
<gene>
    <name evidence="2" type="ORF">CBER1_06019</name>
</gene>
<keyword evidence="3" id="KW-1185">Reference proteome</keyword>
<evidence type="ECO:0000313" key="3">
    <source>
        <dbReference type="Proteomes" id="UP000237631"/>
    </source>
</evidence>
<evidence type="ECO:0000256" key="1">
    <source>
        <dbReference type="SAM" id="SignalP"/>
    </source>
</evidence>
<sequence>MEAGTFTRFRRLLGLLCPLATVFGAPAGQDNSARSIIARGDATSSGRCPAPVAHAAALSGNATIQHPKRTPVAPLSPQLETEYEASARIIVKAMISNQTPDRGQATFTLEDRGRDGWSSSALDQTQIQAKLSRLTGLYPPDNGRTSGFHANVPSRWFAEDWRKEKSDLNYQIIVNPAIDILVGVSGYGPDGWDGGQRPPVAPDIYPIGGNVELSHWSDVAYLMYAELSKIPATDPRKHPGFFYSAPQWIYFPEARASDLTLQALQSSLNSQFEPGLRPRPGVTYPIGTKAYDLMLTSAMVNSATYLLTRHKFRFGPCVVASITVWDSGARAADGTQIPDILLYIQKTDANTNTIIQRNREDDALFNSCGAHRERHYYTSYFPQWSAAGSTPDSPVHVE</sequence>
<proteinExistence type="predicted"/>
<feature type="chain" id="PRO_5015528604" evidence="1">
    <location>
        <begin position="25"/>
        <end position="398"/>
    </location>
</feature>
<dbReference type="AlphaFoldDB" id="A0A2S6C592"/>
<reference evidence="3" key="1">
    <citation type="journal article" date="2017" name="bioRxiv">
        <title>Conservation of a gene cluster reveals novel cercosporin biosynthetic mechanisms and extends production to the genus Colletotrichum.</title>
        <authorList>
            <person name="de Jonge R."/>
            <person name="Ebert M.K."/>
            <person name="Huitt-Roehl C.R."/>
            <person name="Pal P."/>
            <person name="Suttle J.C."/>
            <person name="Spanner R.E."/>
            <person name="Neubauer J.D."/>
            <person name="Jurick W.M.II."/>
            <person name="Stott K.A."/>
            <person name="Secor G.A."/>
            <person name="Thomma B.P.H.J."/>
            <person name="Van de Peer Y."/>
            <person name="Townsend C.A."/>
            <person name="Bolton M.D."/>
        </authorList>
    </citation>
    <scope>NUCLEOTIDE SEQUENCE [LARGE SCALE GENOMIC DNA]</scope>
    <source>
        <strain evidence="3">CBS538.71</strain>
    </source>
</reference>